<dbReference type="CDD" id="cd19946">
    <property type="entry name" value="GlpA-like_Fer2_BFD-like"/>
    <property type="match status" value="1"/>
</dbReference>
<dbReference type="EMBL" id="JACOPO010000001">
    <property type="protein sequence ID" value="MBC5721608.1"/>
    <property type="molecule type" value="Genomic_DNA"/>
</dbReference>
<feature type="domain" description="BFD-like [2Fe-2S]-binding" evidence="1">
    <location>
        <begin position="7"/>
        <end position="59"/>
    </location>
</feature>
<dbReference type="InterPro" id="IPR007419">
    <property type="entry name" value="BFD-like_2Fe2S-bd_dom"/>
</dbReference>
<proteinExistence type="predicted"/>
<protein>
    <submittedName>
        <fullName evidence="2">(2Fe-2S)-binding protein</fullName>
    </submittedName>
</protein>
<reference evidence="2" key="1">
    <citation type="submission" date="2020-08" db="EMBL/GenBank/DDBJ databases">
        <title>Genome public.</title>
        <authorList>
            <person name="Liu C."/>
            <person name="Sun Q."/>
        </authorList>
    </citation>
    <scope>NUCLEOTIDE SEQUENCE</scope>
    <source>
        <strain evidence="2">NSJ-23</strain>
    </source>
</reference>
<gene>
    <name evidence="2" type="ORF">H8S11_02060</name>
</gene>
<dbReference type="Gene3D" id="1.10.10.1100">
    <property type="entry name" value="BFD-like [2Fe-2S]-binding domain"/>
    <property type="match status" value="1"/>
</dbReference>
<dbReference type="InterPro" id="IPR052745">
    <property type="entry name" value="G3P_Oxidase/Oxidoreductase"/>
</dbReference>
<dbReference type="AlphaFoldDB" id="A0A8J6J8H9"/>
<evidence type="ECO:0000259" key="1">
    <source>
        <dbReference type="Pfam" id="PF04324"/>
    </source>
</evidence>
<dbReference type="Proteomes" id="UP000628736">
    <property type="component" value="Unassembled WGS sequence"/>
</dbReference>
<keyword evidence="3" id="KW-1185">Reference proteome</keyword>
<dbReference type="Pfam" id="PF04324">
    <property type="entry name" value="Fer2_BFD"/>
    <property type="match status" value="1"/>
</dbReference>
<name>A0A8J6J8H9_9FIRM</name>
<evidence type="ECO:0000313" key="3">
    <source>
        <dbReference type="Proteomes" id="UP000628736"/>
    </source>
</evidence>
<sequence>MDSKDEIICRCQEVTRGEIERAIEMGATTMNELKRFTHAGMGLCQGRTCRRLVERILAEKTGKPLSEIEPSTYRSPVRPVKSEIFTTDDSAPSK</sequence>
<accession>A0A8J6J8H9</accession>
<organism evidence="2 3">
    <name type="scientific">Flintibacter hominis</name>
    <dbReference type="NCBI Taxonomy" id="2763048"/>
    <lineage>
        <taxon>Bacteria</taxon>
        <taxon>Bacillati</taxon>
        <taxon>Bacillota</taxon>
        <taxon>Clostridia</taxon>
        <taxon>Eubacteriales</taxon>
        <taxon>Flintibacter</taxon>
    </lineage>
</organism>
<dbReference type="PANTHER" id="PTHR42720">
    <property type="entry name" value="GLYCEROL-3-PHOSPHATE DEHYDROGENASE"/>
    <property type="match status" value="1"/>
</dbReference>
<comment type="caution">
    <text evidence="2">The sequence shown here is derived from an EMBL/GenBank/DDBJ whole genome shotgun (WGS) entry which is preliminary data.</text>
</comment>
<dbReference type="RefSeq" id="WP_186852008.1">
    <property type="nucleotide sequence ID" value="NZ_JACOPO010000001.1"/>
</dbReference>
<dbReference type="PANTHER" id="PTHR42720:SF1">
    <property type="entry name" value="GLYCEROL 3-PHOSPHATE OXIDASE"/>
    <property type="match status" value="1"/>
</dbReference>
<dbReference type="InterPro" id="IPR041854">
    <property type="entry name" value="BFD-like_2Fe2S-bd_dom_sf"/>
</dbReference>
<evidence type="ECO:0000313" key="2">
    <source>
        <dbReference type="EMBL" id="MBC5721608.1"/>
    </source>
</evidence>